<gene>
    <name evidence="1" type="ORF">BpHYR1_051552</name>
</gene>
<comment type="caution">
    <text evidence="1">The sequence shown here is derived from an EMBL/GenBank/DDBJ whole genome shotgun (WGS) entry which is preliminary data.</text>
</comment>
<protein>
    <submittedName>
        <fullName evidence="1">Uncharacterized protein</fullName>
    </submittedName>
</protein>
<reference evidence="1 2" key="1">
    <citation type="journal article" date="2018" name="Sci. Rep.">
        <title>Genomic signatures of local adaptation to the degree of environmental predictability in rotifers.</title>
        <authorList>
            <person name="Franch-Gras L."/>
            <person name="Hahn C."/>
            <person name="Garcia-Roger E.M."/>
            <person name="Carmona M.J."/>
            <person name="Serra M."/>
            <person name="Gomez A."/>
        </authorList>
    </citation>
    <scope>NUCLEOTIDE SEQUENCE [LARGE SCALE GENOMIC DNA]</scope>
    <source>
        <strain evidence="1">HYR1</strain>
    </source>
</reference>
<proteinExistence type="predicted"/>
<evidence type="ECO:0000313" key="2">
    <source>
        <dbReference type="Proteomes" id="UP000276133"/>
    </source>
</evidence>
<keyword evidence="2" id="KW-1185">Reference proteome</keyword>
<dbReference type="Proteomes" id="UP000276133">
    <property type="component" value="Unassembled WGS sequence"/>
</dbReference>
<evidence type="ECO:0000313" key="1">
    <source>
        <dbReference type="EMBL" id="RNA05086.1"/>
    </source>
</evidence>
<accession>A0A3M7Q0T9</accession>
<name>A0A3M7Q0T9_BRAPC</name>
<organism evidence="1 2">
    <name type="scientific">Brachionus plicatilis</name>
    <name type="common">Marine rotifer</name>
    <name type="synonym">Brachionus muelleri</name>
    <dbReference type="NCBI Taxonomy" id="10195"/>
    <lineage>
        <taxon>Eukaryota</taxon>
        <taxon>Metazoa</taxon>
        <taxon>Spiralia</taxon>
        <taxon>Gnathifera</taxon>
        <taxon>Rotifera</taxon>
        <taxon>Eurotatoria</taxon>
        <taxon>Monogononta</taxon>
        <taxon>Pseudotrocha</taxon>
        <taxon>Ploima</taxon>
        <taxon>Brachionidae</taxon>
        <taxon>Brachionus</taxon>
    </lineage>
</organism>
<sequence>MKYIMHSSSLAKQLVKRIDRYPFSQDSSLKKTLIESSLISKRGFEDKFRSIRSRIRSGNGNAGP</sequence>
<dbReference type="AlphaFoldDB" id="A0A3M7Q0T9"/>
<dbReference type="EMBL" id="REGN01007863">
    <property type="protein sequence ID" value="RNA05086.1"/>
    <property type="molecule type" value="Genomic_DNA"/>
</dbReference>